<evidence type="ECO:0000259" key="5">
    <source>
        <dbReference type="PROSITE" id="PS50893"/>
    </source>
</evidence>
<dbReference type="Gene3D" id="3.40.50.300">
    <property type="entry name" value="P-loop containing nucleotide triphosphate hydrolases"/>
    <property type="match status" value="1"/>
</dbReference>
<dbReference type="SMART" id="SM00382">
    <property type="entry name" value="AAA"/>
    <property type="match status" value="1"/>
</dbReference>
<evidence type="ECO:0000256" key="1">
    <source>
        <dbReference type="ARBA" id="ARBA00005417"/>
    </source>
</evidence>
<proteinExistence type="inferred from homology"/>
<dbReference type="RefSeq" id="WP_003457748.1">
    <property type="nucleotide sequence ID" value="NZ_CABEEO010000003.1"/>
</dbReference>
<dbReference type="Pfam" id="PF00005">
    <property type="entry name" value="ABC_tran"/>
    <property type="match status" value="1"/>
</dbReference>
<evidence type="ECO:0000256" key="4">
    <source>
        <dbReference type="ARBA" id="ARBA00022840"/>
    </source>
</evidence>
<dbReference type="SUPFAM" id="SSF52540">
    <property type="entry name" value="P-loop containing nucleoside triphosphate hydrolases"/>
    <property type="match status" value="1"/>
</dbReference>
<comment type="caution">
    <text evidence="6">The sequence shown here is derived from an EMBL/GenBank/DDBJ whole genome shotgun (WGS) entry which is preliminary data.</text>
</comment>
<dbReference type="InterPro" id="IPR017871">
    <property type="entry name" value="ABC_transporter-like_CS"/>
</dbReference>
<accession>A0AAP7BXB2</accession>
<dbReference type="PROSITE" id="PS00211">
    <property type="entry name" value="ABC_TRANSPORTER_1"/>
    <property type="match status" value="1"/>
</dbReference>
<comment type="similarity">
    <text evidence="1">Belongs to the ABC transporter superfamily.</text>
</comment>
<protein>
    <submittedName>
        <fullName evidence="6">ABC transporter ATP-binding protein</fullName>
    </submittedName>
</protein>
<dbReference type="EMBL" id="JAALLZ010000034">
    <property type="protein sequence ID" value="NGU31851.1"/>
    <property type="molecule type" value="Genomic_DNA"/>
</dbReference>
<dbReference type="GO" id="GO:0005524">
    <property type="term" value="F:ATP binding"/>
    <property type="evidence" value="ECO:0007669"/>
    <property type="project" value="UniProtKB-KW"/>
</dbReference>
<keyword evidence="2" id="KW-0813">Transport</keyword>
<dbReference type="InterPro" id="IPR003593">
    <property type="entry name" value="AAA+_ATPase"/>
</dbReference>
<dbReference type="InterPro" id="IPR027417">
    <property type="entry name" value="P-loop_NTPase"/>
</dbReference>
<dbReference type="PANTHER" id="PTHR43335">
    <property type="entry name" value="ABC TRANSPORTER, ATP-BINDING PROTEIN"/>
    <property type="match status" value="1"/>
</dbReference>
<sequence>MDNNFSVKIKNLSKKIKENIILNDINVNFSYGEINGIIGINGSGKTMLFKTICGLTNYTSGEIYVFNKLIKNGEFPDDTGIIIESPGFLPNYSGFKNLQILASIKNIISDDDIRYFIELVGLNPNDNRPVKKYSLGMRQRLGIAQALMEKPKLLILDEPMNALDETGVSLVRKILLDLKSKGITILLASHNKDDINTLCDNIYEIKNGNLIKYKSN</sequence>
<dbReference type="AlphaFoldDB" id="A0AAP7BXB2"/>
<feature type="domain" description="ABC transporter" evidence="5">
    <location>
        <begin position="7"/>
        <end position="216"/>
    </location>
</feature>
<evidence type="ECO:0000313" key="6">
    <source>
        <dbReference type="EMBL" id="NGU31851.1"/>
    </source>
</evidence>
<evidence type="ECO:0000313" key="7">
    <source>
        <dbReference type="Proteomes" id="UP000481454"/>
    </source>
</evidence>
<keyword evidence="4 6" id="KW-0067">ATP-binding</keyword>
<dbReference type="InterPro" id="IPR003439">
    <property type="entry name" value="ABC_transporter-like_ATP-bd"/>
</dbReference>
<dbReference type="Proteomes" id="UP000481454">
    <property type="component" value="Unassembled WGS sequence"/>
</dbReference>
<evidence type="ECO:0000256" key="3">
    <source>
        <dbReference type="ARBA" id="ARBA00022741"/>
    </source>
</evidence>
<organism evidence="6 7">
    <name type="scientific">Clostridium perfringens</name>
    <dbReference type="NCBI Taxonomy" id="1502"/>
    <lineage>
        <taxon>Bacteria</taxon>
        <taxon>Bacillati</taxon>
        <taxon>Bacillota</taxon>
        <taxon>Clostridia</taxon>
        <taxon>Eubacteriales</taxon>
        <taxon>Clostridiaceae</taxon>
        <taxon>Clostridium</taxon>
    </lineage>
</organism>
<evidence type="ECO:0000256" key="2">
    <source>
        <dbReference type="ARBA" id="ARBA00022448"/>
    </source>
</evidence>
<gene>
    <name evidence="6" type="ORF">G6Z34_17500</name>
</gene>
<keyword evidence="3" id="KW-0547">Nucleotide-binding</keyword>
<dbReference type="GO" id="GO:0016887">
    <property type="term" value="F:ATP hydrolysis activity"/>
    <property type="evidence" value="ECO:0007669"/>
    <property type="project" value="InterPro"/>
</dbReference>
<dbReference type="PROSITE" id="PS50893">
    <property type="entry name" value="ABC_TRANSPORTER_2"/>
    <property type="match status" value="1"/>
</dbReference>
<dbReference type="PANTHER" id="PTHR43335:SF4">
    <property type="entry name" value="ABC TRANSPORTER, ATP-BINDING PROTEIN"/>
    <property type="match status" value="1"/>
</dbReference>
<name>A0AAP7BXB2_CLOPF</name>
<reference evidence="6 7" key="1">
    <citation type="submission" date="2020-02" db="EMBL/GenBank/DDBJ databases">
        <title>Genomic Insights into the Phylogeny and Genetic Plasticity of the Human and Animal Enteric Pathogen Clostridium perfringens.</title>
        <authorList>
            <person name="Feng Y."/>
            <person name="Hu Y."/>
        </authorList>
    </citation>
    <scope>NUCLEOTIDE SEQUENCE [LARGE SCALE GENOMIC DNA]</scope>
    <source>
        <strain evidence="6 7">CP-40</strain>
    </source>
</reference>